<organism evidence="2 3">
    <name type="scientific">Skeletonema marinoi</name>
    <dbReference type="NCBI Taxonomy" id="267567"/>
    <lineage>
        <taxon>Eukaryota</taxon>
        <taxon>Sar</taxon>
        <taxon>Stramenopiles</taxon>
        <taxon>Ochrophyta</taxon>
        <taxon>Bacillariophyta</taxon>
        <taxon>Coscinodiscophyceae</taxon>
        <taxon>Thalassiosirophycidae</taxon>
        <taxon>Thalassiosirales</taxon>
        <taxon>Skeletonemataceae</taxon>
        <taxon>Skeletonema</taxon>
        <taxon>Skeletonema marinoi-dohrnii complex</taxon>
    </lineage>
</organism>
<evidence type="ECO:0000313" key="3">
    <source>
        <dbReference type="Proteomes" id="UP001224775"/>
    </source>
</evidence>
<dbReference type="AlphaFoldDB" id="A0AAD8YC33"/>
<feature type="compositionally biased region" description="Low complexity" evidence="1">
    <location>
        <begin position="86"/>
        <end position="105"/>
    </location>
</feature>
<gene>
    <name evidence="2" type="ORF">QTG54_006416</name>
</gene>
<accession>A0AAD8YC33</accession>
<proteinExistence type="predicted"/>
<feature type="region of interest" description="Disordered" evidence="1">
    <location>
        <begin position="291"/>
        <end position="315"/>
    </location>
</feature>
<feature type="region of interest" description="Disordered" evidence="1">
    <location>
        <begin position="86"/>
        <end position="114"/>
    </location>
</feature>
<dbReference type="EMBL" id="JATAAI010000010">
    <property type="protein sequence ID" value="KAK1742819.1"/>
    <property type="molecule type" value="Genomic_DNA"/>
</dbReference>
<feature type="compositionally biased region" description="Low complexity" evidence="1">
    <location>
        <begin position="291"/>
        <end position="310"/>
    </location>
</feature>
<reference evidence="2" key="1">
    <citation type="submission" date="2023-06" db="EMBL/GenBank/DDBJ databases">
        <title>Survivors Of The Sea: Transcriptome response of Skeletonema marinoi to long-term dormancy.</title>
        <authorList>
            <person name="Pinder M.I.M."/>
            <person name="Kourtchenko O."/>
            <person name="Robertson E.K."/>
            <person name="Larsson T."/>
            <person name="Maumus F."/>
            <person name="Osuna-Cruz C.M."/>
            <person name="Vancaester E."/>
            <person name="Stenow R."/>
            <person name="Vandepoele K."/>
            <person name="Ploug H."/>
            <person name="Bruchert V."/>
            <person name="Godhe A."/>
            <person name="Topel M."/>
        </authorList>
    </citation>
    <scope>NUCLEOTIDE SEQUENCE</scope>
    <source>
        <strain evidence="2">R05AC</strain>
    </source>
</reference>
<protein>
    <submittedName>
        <fullName evidence="2">Uncharacterized protein</fullName>
    </submittedName>
</protein>
<evidence type="ECO:0000256" key="1">
    <source>
        <dbReference type="SAM" id="MobiDB-lite"/>
    </source>
</evidence>
<dbReference type="Proteomes" id="UP001224775">
    <property type="component" value="Unassembled WGS sequence"/>
</dbReference>
<evidence type="ECO:0000313" key="2">
    <source>
        <dbReference type="EMBL" id="KAK1742819.1"/>
    </source>
</evidence>
<name>A0AAD8YC33_9STRA</name>
<sequence length="414" mass="45599">MIRRASYTVLSSSSRHLRRRLHQTTLLQSACNLMNTSDVVLPSRSVATSATTLRIMPSTNPNDLAASSPNTIARSQPRLCFSTMATTTTNTSSPSSSNESTSSTNNKKEKDKKDDSNIFLDNLGKIFLSSIGLVLLFLLRSTKSNNSRVALREEMENAALLDPLEIEDLRCANSDFTMEVWNTIVEEIKNEFVARGISSMTYPQFLSLVMRVMKDVKGEGFTVQMGHLMDRVVIAELERRREGSDNAAGHQEGSDELPLSFLLASLSLALNSSVADRIRVLYDSMLIGNEMNSSSSSSEGQEESTNTNNNDASKEQVEEMIQNLQSTCQLVPDAQIVETNSKVPYQTFRVGTGSELARRAREGYGGKKGSQGVTRDGDGPVTLEDFHAILKSRTVCAWGECYIKKSSRTSTSDR</sequence>
<comment type="caution">
    <text evidence="2">The sequence shown here is derived from an EMBL/GenBank/DDBJ whole genome shotgun (WGS) entry which is preliminary data.</text>
</comment>
<keyword evidence="3" id="KW-1185">Reference proteome</keyword>